<feature type="transmembrane region" description="Helical" evidence="1">
    <location>
        <begin position="67"/>
        <end position="85"/>
    </location>
</feature>
<feature type="transmembrane region" description="Helical" evidence="1">
    <location>
        <begin position="324"/>
        <end position="346"/>
    </location>
</feature>
<dbReference type="InterPro" id="IPR002656">
    <property type="entry name" value="Acyl_transf_3_dom"/>
</dbReference>
<dbReference type="EC" id="2.3.-.-" evidence="3"/>
<keyword evidence="3" id="KW-0808">Transferase</keyword>
<accession>A0ABU9T707</accession>
<evidence type="ECO:0000256" key="1">
    <source>
        <dbReference type="SAM" id="Phobius"/>
    </source>
</evidence>
<feature type="transmembrane region" description="Helical" evidence="1">
    <location>
        <begin position="204"/>
        <end position="226"/>
    </location>
</feature>
<feature type="transmembrane region" description="Helical" evidence="1">
    <location>
        <begin position="106"/>
        <end position="130"/>
    </location>
</feature>
<gene>
    <name evidence="3" type="ORF">WNY59_07705</name>
</gene>
<feature type="domain" description="Acyltransferase 3" evidence="2">
    <location>
        <begin position="14"/>
        <end position="341"/>
    </location>
</feature>
<feature type="transmembrane region" description="Helical" evidence="1">
    <location>
        <begin position="286"/>
        <end position="312"/>
    </location>
</feature>
<feature type="transmembrane region" description="Helical" evidence="1">
    <location>
        <begin position="21"/>
        <end position="39"/>
    </location>
</feature>
<evidence type="ECO:0000313" key="4">
    <source>
        <dbReference type="Proteomes" id="UP001477870"/>
    </source>
</evidence>
<proteinExistence type="predicted"/>
<evidence type="ECO:0000313" key="3">
    <source>
        <dbReference type="EMBL" id="MEM5501471.1"/>
    </source>
</evidence>
<keyword evidence="1" id="KW-1133">Transmembrane helix</keyword>
<dbReference type="EMBL" id="JBBMQO010000003">
    <property type="protein sequence ID" value="MEM5501471.1"/>
    <property type="molecule type" value="Genomic_DNA"/>
</dbReference>
<sequence>MTTSNKYPFRGHLEAVDGLRGFASLAVLFWHYQHFYYLLPGEFIPDFQRSSQPAFLVFKSLYERGNFAVELFWLLSGFVMAHVYLSRDELNILTFAKRRFARIFPLHWLTLIVVAAAQYLSFVYLGHFQIYGNNDLFHFILNLVGAAHWGFQDGFSFNAPFWSVSVELISYIVFGVTFCIFSRLQHACVVFTGLLIFVGFRAGWGSYITLCLSYFFSGVTLWILVFGRFKILWLLHRLAAVFYFLIAGAILGGVGLSGGVETLLFSIMILMIAIVIDFHKTKPWPAALFLGKISFGIYLWHIPVQIFTLIVIKYHEIDIQIFNSIFSLAIFIGATMALSCLSFYIFERPIRSWLSSM</sequence>
<keyword evidence="3" id="KW-0012">Acyltransferase</keyword>
<dbReference type="Pfam" id="PF01757">
    <property type="entry name" value="Acyl_transf_3"/>
    <property type="match status" value="1"/>
</dbReference>
<feature type="transmembrane region" description="Helical" evidence="1">
    <location>
        <begin position="238"/>
        <end position="256"/>
    </location>
</feature>
<dbReference type="RefSeq" id="WP_342847965.1">
    <property type="nucleotide sequence ID" value="NZ_JBBMQO010000003.1"/>
</dbReference>
<feature type="transmembrane region" description="Helical" evidence="1">
    <location>
        <begin position="168"/>
        <end position="198"/>
    </location>
</feature>
<dbReference type="InterPro" id="IPR050879">
    <property type="entry name" value="Acyltransferase_3"/>
</dbReference>
<dbReference type="PANTHER" id="PTHR23028">
    <property type="entry name" value="ACETYLTRANSFERASE"/>
    <property type="match status" value="1"/>
</dbReference>
<protein>
    <submittedName>
        <fullName evidence="3">Acyltransferase</fullName>
        <ecNumber evidence="3">2.3.-.-</ecNumber>
    </submittedName>
</protein>
<keyword evidence="1" id="KW-0472">Membrane</keyword>
<dbReference type="Proteomes" id="UP001477870">
    <property type="component" value="Unassembled WGS sequence"/>
</dbReference>
<comment type="caution">
    <text evidence="3">The sequence shown here is derived from an EMBL/GenBank/DDBJ whole genome shotgun (WGS) entry which is preliminary data.</text>
</comment>
<reference evidence="3 4" key="1">
    <citation type="submission" date="2024-03" db="EMBL/GenBank/DDBJ databases">
        <title>Community enrichment and isolation of bacterial strains for fucoidan degradation.</title>
        <authorList>
            <person name="Sichert A."/>
        </authorList>
    </citation>
    <scope>NUCLEOTIDE SEQUENCE [LARGE SCALE GENOMIC DNA]</scope>
    <source>
        <strain evidence="3 4">AS62</strain>
    </source>
</reference>
<organism evidence="3 4">
    <name type="scientific">Ahrensia kielensis</name>
    <dbReference type="NCBI Taxonomy" id="76980"/>
    <lineage>
        <taxon>Bacteria</taxon>
        <taxon>Pseudomonadati</taxon>
        <taxon>Pseudomonadota</taxon>
        <taxon>Alphaproteobacteria</taxon>
        <taxon>Hyphomicrobiales</taxon>
        <taxon>Ahrensiaceae</taxon>
        <taxon>Ahrensia</taxon>
    </lineage>
</organism>
<evidence type="ECO:0000259" key="2">
    <source>
        <dbReference type="Pfam" id="PF01757"/>
    </source>
</evidence>
<name>A0ABU9T707_9HYPH</name>
<dbReference type="GO" id="GO:0016746">
    <property type="term" value="F:acyltransferase activity"/>
    <property type="evidence" value="ECO:0007669"/>
    <property type="project" value="UniProtKB-KW"/>
</dbReference>
<keyword evidence="1" id="KW-0812">Transmembrane</keyword>
<keyword evidence="4" id="KW-1185">Reference proteome</keyword>
<dbReference type="PANTHER" id="PTHR23028:SF131">
    <property type="entry name" value="BLR2367 PROTEIN"/>
    <property type="match status" value="1"/>
</dbReference>